<gene>
    <name evidence="2" type="ORF">HDE69_002670</name>
</gene>
<proteinExistence type="predicted"/>
<comment type="caution">
    <text evidence="2">The sequence shown here is derived from an EMBL/GenBank/DDBJ whole genome shotgun (WGS) entry which is preliminary data.</text>
</comment>
<dbReference type="GO" id="GO:0005829">
    <property type="term" value="C:cytosol"/>
    <property type="evidence" value="ECO:0007669"/>
    <property type="project" value="TreeGrafter"/>
</dbReference>
<sequence length="228" mass="24793">MVTILQLETATQVCSAALSVNGETIAVKELAAQNIHAGSLTLFIREVMTTAGLTYTDLDAVAVSKGPGSYTGLRIGVSTAKGLCFALDKPLIGIETLRMMAQGFLKTADNYTGLVCPMIDARRMEVFTGLYDHDLNEVLPVEAKIIEENAYQEQLKTQQLTFIGDGAMKCNTSIISPNAAFSDLNFNSSSNMSLLAYNAFTAGHFEDVAYFEPYYLKDFVVTQAKKKV</sequence>
<dbReference type="InterPro" id="IPR022496">
    <property type="entry name" value="T6A_TsaB"/>
</dbReference>
<dbReference type="InterPro" id="IPR043129">
    <property type="entry name" value="ATPase_NBD"/>
</dbReference>
<dbReference type="SUPFAM" id="SSF53067">
    <property type="entry name" value="Actin-like ATPase domain"/>
    <property type="match status" value="2"/>
</dbReference>
<dbReference type="EMBL" id="JACHCF010000006">
    <property type="protein sequence ID" value="MBB5621607.1"/>
    <property type="molecule type" value="Genomic_DNA"/>
</dbReference>
<dbReference type="NCBIfam" id="TIGR03725">
    <property type="entry name" value="T6A_YeaZ"/>
    <property type="match status" value="1"/>
</dbReference>
<reference evidence="2 3" key="1">
    <citation type="submission" date="2020-08" db="EMBL/GenBank/DDBJ databases">
        <title>Genomic Encyclopedia of Type Strains, Phase IV (KMG-V): Genome sequencing to study the core and pangenomes of soil and plant-associated prokaryotes.</title>
        <authorList>
            <person name="Whitman W."/>
        </authorList>
    </citation>
    <scope>NUCLEOTIDE SEQUENCE [LARGE SCALE GENOMIC DNA]</scope>
    <source>
        <strain evidence="2 3">MP7CTX6</strain>
    </source>
</reference>
<dbReference type="PANTHER" id="PTHR11735:SF11">
    <property type="entry name" value="TRNA THREONYLCARBAMOYLADENOSINE BIOSYNTHESIS PROTEIN TSAB"/>
    <property type="match status" value="1"/>
</dbReference>
<dbReference type="RefSeq" id="WP_183867578.1">
    <property type="nucleotide sequence ID" value="NZ_JACHCF010000006.1"/>
</dbReference>
<accession>A0A7W9DJV8</accession>
<protein>
    <submittedName>
        <fullName evidence="2">tRNA threonylcarbamoyladenosine biosynthesis protein TsaB</fullName>
    </submittedName>
</protein>
<dbReference type="CDD" id="cd24032">
    <property type="entry name" value="ASKHA_NBD_TsaB"/>
    <property type="match status" value="1"/>
</dbReference>
<organism evidence="2 3">
    <name type="scientific">Pedobacter cryoconitis</name>
    <dbReference type="NCBI Taxonomy" id="188932"/>
    <lineage>
        <taxon>Bacteria</taxon>
        <taxon>Pseudomonadati</taxon>
        <taxon>Bacteroidota</taxon>
        <taxon>Sphingobacteriia</taxon>
        <taxon>Sphingobacteriales</taxon>
        <taxon>Sphingobacteriaceae</taxon>
        <taxon>Pedobacter</taxon>
    </lineage>
</organism>
<dbReference type="PANTHER" id="PTHR11735">
    <property type="entry name" value="TRNA N6-ADENOSINE THREONYLCARBAMOYLTRANSFERASE"/>
    <property type="match status" value="1"/>
</dbReference>
<dbReference type="Gene3D" id="3.30.420.40">
    <property type="match status" value="2"/>
</dbReference>
<dbReference type="AlphaFoldDB" id="A0A7W9DJV8"/>
<feature type="domain" description="Gcp-like" evidence="1">
    <location>
        <begin position="32"/>
        <end position="184"/>
    </location>
</feature>
<name>A0A7W9DJV8_9SPHI</name>
<evidence type="ECO:0000313" key="3">
    <source>
        <dbReference type="Proteomes" id="UP000537718"/>
    </source>
</evidence>
<evidence type="ECO:0000313" key="2">
    <source>
        <dbReference type="EMBL" id="MBB5621607.1"/>
    </source>
</evidence>
<dbReference type="Pfam" id="PF00814">
    <property type="entry name" value="TsaD"/>
    <property type="match status" value="1"/>
</dbReference>
<dbReference type="InterPro" id="IPR000905">
    <property type="entry name" value="Gcp-like_dom"/>
</dbReference>
<evidence type="ECO:0000259" key="1">
    <source>
        <dbReference type="Pfam" id="PF00814"/>
    </source>
</evidence>
<dbReference type="GO" id="GO:0002949">
    <property type="term" value="P:tRNA threonylcarbamoyladenosine modification"/>
    <property type="evidence" value="ECO:0007669"/>
    <property type="project" value="InterPro"/>
</dbReference>
<dbReference type="Proteomes" id="UP000537718">
    <property type="component" value="Unassembled WGS sequence"/>
</dbReference>